<dbReference type="AlphaFoldDB" id="A0AAU9SQG0"/>
<protein>
    <submittedName>
        <fullName evidence="1">Uncharacterized protein</fullName>
    </submittedName>
</protein>
<accession>A0AAU9SQG0</accession>
<dbReference type="Proteomes" id="UP000836841">
    <property type="component" value="Chromosome 6"/>
</dbReference>
<evidence type="ECO:0000313" key="1">
    <source>
        <dbReference type="EMBL" id="CAH2070771.1"/>
    </source>
</evidence>
<gene>
    <name evidence="1" type="ORF">TAV2_LOCUS20828</name>
</gene>
<sequence>MRDDAYLWIKLRVQNGRSCRFWTDNWSPFGNIEAYLQGNGYRRLGISKTATLSSLQNHGDWTLPPARSDNQVNLQIFLSTITLTEEENYYEWEIDERVSSVYSTGQVYEKLREDSELVPWDKMQILPGGKLVKRLTLLAWQASIYWIWTERNGHLHRQIYRPADAIITLIDRQVRNRITSYRDNNPTLSSQLLQLWFMTDSSP</sequence>
<evidence type="ECO:0000313" key="2">
    <source>
        <dbReference type="Proteomes" id="UP000836841"/>
    </source>
</evidence>
<name>A0AAU9SQG0_THLAR</name>
<dbReference type="EMBL" id="OU466862">
    <property type="protein sequence ID" value="CAH2070771.1"/>
    <property type="molecule type" value="Genomic_DNA"/>
</dbReference>
<proteinExistence type="predicted"/>
<keyword evidence="2" id="KW-1185">Reference proteome</keyword>
<organism evidence="1 2">
    <name type="scientific">Thlaspi arvense</name>
    <name type="common">Field penny-cress</name>
    <dbReference type="NCBI Taxonomy" id="13288"/>
    <lineage>
        <taxon>Eukaryota</taxon>
        <taxon>Viridiplantae</taxon>
        <taxon>Streptophyta</taxon>
        <taxon>Embryophyta</taxon>
        <taxon>Tracheophyta</taxon>
        <taxon>Spermatophyta</taxon>
        <taxon>Magnoliopsida</taxon>
        <taxon>eudicotyledons</taxon>
        <taxon>Gunneridae</taxon>
        <taxon>Pentapetalae</taxon>
        <taxon>rosids</taxon>
        <taxon>malvids</taxon>
        <taxon>Brassicales</taxon>
        <taxon>Brassicaceae</taxon>
        <taxon>Thlaspideae</taxon>
        <taxon>Thlaspi</taxon>
    </lineage>
</organism>
<reference evidence="1 2" key="1">
    <citation type="submission" date="2022-03" db="EMBL/GenBank/DDBJ databases">
        <authorList>
            <person name="Nunn A."/>
            <person name="Chopra R."/>
            <person name="Nunn A."/>
            <person name="Contreras Garrido A."/>
        </authorList>
    </citation>
    <scope>NUCLEOTIDE SEQUENCE [LARGE SCALE GENOMIC DNA]</scope>
</reference>